<gene>
    <name evidence="2" type="ORF">AT15_00515</name>
</gene>
<sequence>MKRKNEGAILVETLLMFLASGVIAISLLGVVVNYMRMESRFYNTIRYTNAISRAFGLIDNDIKLLKKLKKCESNLLDFQIESGKHIKNIKYYFDGKILKRVAKENKGRSGTNKVVELRKGGSFENNDGLLTIKLDDFSITYNLRSD</sequence>
<dbReference type="STRING" id="1453497.AT15_00515"/>
<dbReference type="PATRIC" id="fig|1453497.3.peg.116"/>
<evidence type="ECO:0000313" key="2">
    <source>
        <dbReference type="EMBL" id="OAA30030.1"/>
    </source>
</evidence>
<organism evidence="2 3">
    <name type="scientific">Kosmotoga arenicorallina S304</name>
    <dbReference type="NCBI Taxonomy" id="1453497"/>
    <lineage>
        <taxon>Bacteria</taxon>
        <taxon>Thermotogati</taxon>
        <taxon>Thermotogota</taxon>
        <taxon>Thermotogae</taxon>
        <taxon>Kosmotogales</taxon>
        <taxon>Kosmotogaceae</taxon>
        <taxon>Kosmotoga</taxon>
    </lineage>
</organism>
<dbReference type="Proteomes" id="UP000077339">
    <property type="component" value="Unassembled WGS sequence"/>
</dbReference>
<reference evidence="2 3" key="1">
    <citation type="submission" date="2014-02" db="EMBL/GenBank/DDBJ databases">
        <title>Kosmotoga genome sequencing.</title>
        <authorList>
            <person name="Pollo S.M."/>
            <person name="Charchuk R."/>
            <person name="Nesbo C.L."/>
        </authorList>
    </citation>
    <scope>NUCLEOTIDE SEQUENCE [LARGE SCALE GENOMIC DNA]</scope>
    <source>
        <strain evidence="2 3">S304</strain>
    </source>
</reference>
<comment type="caution">
    <text evidence="2">The sequence shown here is derived from an EMBL/GenBank/DDBJ whole genome shotgun (WGS) entry which is preliminary data.</text>
</comment>
<dbReference type="EMBL" id="JFHK01000015">
    <property type="protein sequence ID" value="OAA30030.1"/>
    <property type="molecule type" value="Genomic_DNA"/>
</dbReference>
<dbReference type="OrthoDB" id="9843356at2"/>
<evidence type="ECO:0000313" key="3">
    <source>
        <dbReference type="Proteomes" id="UP000077339"/>
    </source>
</evidence>
<keyword evidence="3" id="KW-1185">Reference proteome</keyword>
<name>A0A176K0N7_9BACT</name>
<evidence type="ECO:0000256" key="1">
    <source>
        <dbReference type="SAM" id="Phobius"/>
    </source>
</evidence>
<dbReference type="AlphaFoldDB" id="A0A176K0N7"/>
<keyword evidence="1" id="KW-0472">Membrane</keyword>
<accession>A0A176K0N7</accession>
<dbReference type="RefSeq" id="WP_068347654.1">
    <property type="nucleotide sequence ID" value="NZ_JFHK01000015.1"/>
</dbReference>
<protein>
    <submittedName>
        <fullName evidence="2">Uncharacterized protein</fullName>
    </submittedName>
</protein>
<keyword evidence="1" id="KW-0812">Transmembrane</keyword>
<feature type="transmembrane region" description="Helical" evidence="1">
    <location>
        <begin position="14"/>
        <end position="35"/>
    </location>
</feature>
<keyword evidence="1" id="KW-1133">Transmembrane helix</keyword>
<proteinExistence type="predicted"/>